<dbReference type="PRINTS" id="PR00790">
    <property type="entry name" value="PAMONOXGNASE"/>
</dbReference>
<evidence type="ECO:0000256" key="6">
    <source>
        <dbReference type="ARBA" id="ARBA00022729"/>
    </source>
</evidence>
<evidence type="ECO:0000313" key="19">
    <source>
        <dbReference type="Proteomes" id="UP000440578"/>
    </source>
</evidence>
<keyword evidence="11" id="KW-0325">Glycoprotein</keyword>
<comment type="similarity">
    <text evidence="2">Belongs to the copper type II ascorbate-dependent monooxygenase family.</text>
</comment>
<dbReference type="InterPro" id="IPR024548">
    <property type="entry name" value="Cu2_monoox_C"/>
</dbReference>
<keyword evidence="8 13" id="KW-0186">Copper</keyword>
<comment type="caution">
    <text evidence="18">The sequence shown here is derived from an EMBL/GenBank/DDBJ whole genome shotgun (WGS) entry which is preliminary data.</text>
</comment>
<evidence type="ECO:0000256" key="15">
    <source>
        <dbReference type="SAM" id="SignalP"/>
    </source>
</evidence>
<keyword evidence="5 13" id="KW-0479">Metal-binding</keyword>
<feature type="binding site" evidence="13">
    <location>
        <position position="283"/>
    </location>
    <ligand>
        <name>Cu(2+)</name>
        <dbReference type="ChEBI" id="CHEBI:29036"/>
        <label>1</label>
        <note>catalytic</note>
    </ligand>
</feature>
<evidence type="ECO:0000256" key="1">
    <source>
        <dbReference type="ARBA" id="ARBA00004613"/>
    </source>
</evidence>
<dbReference type="Pfam" id="PF03712">
    <property type="entry name" value="Cu2_monoox_C"/>
    <property type="match status" value="1"/>
</dbReference>
<comment type="cofactor">
    <cofactor evidence="13">
        <name>Cu(2+)</name>
        <dbReference type="ChEBI" id="CHEBI:29036"/>
    </cofactor>
    <text evidence="13">Binds 2 Cu(2+) ions per subunit.</text>
</comment>
<keyword evidence="19" id="KW-1185">Reference proteome</keyword>
<feature type="disulfide bond" evidence="14">
    <location>
        <begin position="263"/>
        <end position="284"/>
    </location>
</feature>
<dbReference type="InterPro" id="IPR000720">
    <property type="entry name" value="PHM/PAL"/>
</dbReference>
<sequence>MAAARTLLVALLPCLGLGLETARFPLLMPKVVPPKPETYFCTSVRLLDDKDQYILSFEPNATQNTAHHMLLYGCEQPGTDDAVWSCGDMAISDPSKKSGPICRGTSQIIYAWAKNAPKLVLPDGVAFHVGKSTKLKYLTLQVHYADVSPFKGEVRAESALGQRRQPKAAGVMLLGTGGFIFPKTTQYMETACDIEEDKVIHPFAFRTHTHALGTVVSGWKVQYKDGEYKWTLIGKMDPQLPQMFYPVLDDITLTKGDIVAARCTMNNFRSRITRVGATADDEMCNFYMMYWTEQSLLSKAYCFSWGPPLSYWHRVPMGFWKLFSFPWLTGIPEDKRASEIDKNELRSYFFAKMRNT</sequence>
<proteinExistence type="inferred from homology"/>
<feature type="domain" description="Copper type II ascorbate-dependent monooxygenase N-terminal" evidence="16">
    <location>
        <begin position="25"/>
        <end position="147"/>
    </location>
</feature>
<evidence type="ECO:0000256" key="4">
    <source>
        <dbReference type="ARBA" id="ARBA00022525"/>
    </source>
</evidence>
<keyword evidence="4" id="KW-0964">Secreted</keyword>
<feature type="domain" description="Copper type II ascorbate-dependent monooxygenase C-terminal" evidence="17">
    <location>
        <begin position="168"/>
        <end position="313"/>
    </location>
</feature>
<evidence type="ECO:0000256" key="2">
    <source>
        <dbReference type="ARBA" id="ARBA00010676"/>
    </source>
</evidence>
<evidence type="ECO:0000256" key="11">
    <source>
        <dbReference type="ARBA" id="ARBA00023180"/>
    </source>
</evidence>
<accession>A0A6A4WRY2</accession>
<evidence type="ECO:0000256" key="12">
    <source>
        <dbReference type="ARBA" id="ARBA00048431"/>
    </source>
</evidence>
<evidence type="ECO:0000256" key="3">
    <source>
        <dbReference type="ARBA" id="ARBA00012689"/>
    </source>
</evidence>
<evidence type="ECO:0000259" key="17">
    <source>
        <dbReference type="Pfam" id="PF03712"/>
    </source>
</evidence>
<dbReference type="PANTHER" id="PTHR10680:SF14">
    <property type="entry name" value="PEPTIDYL-GLYCINE ALPHA-AMIDATING MONOOXYGENASE"/>
    <property type="match status" value="1"/>
</dbReference>
<dbReference type="GO" id="GO:0016020">
    <property type="term" value="C:membrane"/>
    <property type="evidence" value="ECO:0007669"/>
    <property type="project" value="InterPro"/>
</dbReference>
<dbReference type="Proteomes" id="UP000440578">
    <property type="component" value="Unassembled WGS sequence"/>
</dbReference>
<evidence type="ECO:0000256" key="8">
    <source>
        <dbReference type="ARBA" id="ARBA00023008"/>
    </source>
</evidence>
<comment type="subcellular location">
    <subcellularLocation>
        <location evidence="1">Secreted</location>
    </subcellularLocation>
</comment>
<dbReference type="FunFam" id="2.60.120.310:FF:000005">
    <property type="entry name" value="Peptidylglycine alpha-hydroxylating monooxygenase"/>
    <property type="match status" value="1"/>
</dbReference>
<comment type="catalytic activity">
    <reaction evidence="12">
        <text>a [peptide]-C-terminal glycine + 2 L-ascorbate + O2 = a [peptide]-C-terminal (2S)-2-hydroxyglycine + 2 monodehydro-L-ascorbate radical + H2O</text>
        <dbReference type="Rhea" id="RHEA:21452"/>
        <dbReference type="Rhea" id="RHEA-COMP:13486"/>
        <dbReference type="Rhea" id="RHEA-COMP:15321"/>
        <dbReference type="ChEBI" id="CHEBI:15377"/>
        <dbReference type="ChEBI" id="CHEBI:15379"/>
        <dbReference type="ChEBI" id="CHEBI:38290"/>
        <dbReference type="ChEBI" id="CHEBI:59513"/>
        <dbReference type="ChEBI" id="CHEBI:137000"/>
        <dbReference type="ChEBI" id="CHEBI:142768"/>
        <dbReference type="EC" id="1.14.17.3"/>
    </reaction>
</comment>
<dbReference type="InterPro" id="IPR014783">
    <property type="entry name" value="Cu2_ascorb_mOase_CS-2"/>
</dbReference>
<evidence type="ECO:0000256" key="7">
    <source>
        <dbReference type="ARBA" id="ARBA00023002"/>
    </source>
</evidence>
<evidence type="ECO:0000313" key="18">
    <source>
        <dbReference type="EMBL" id="KAF0306544.1"/>
    </source>
</evidence>
<dbReference type="GO" id="GO:0005507">
    <property type="term" value="F:copper ion binding"/>
    <property type="evidence" value="ECO:0007669"/>
    <property type="project" value="InterPro"/>
</dbReference>
<keyword evidence="6 15" id="KW-0732">Signal</keyword>
<reference evidence="18 19" key="1">
    <citation type="submission" date="2019-07" db="EMBL/GenBank/DDBJ databases">
        <title>Draft genome assembly of a fouling barnacle, Amphibalanus amphitrite (Darwin, 1854): The first reference genome for Thecostraca.</title>
        <authorList>
            <person name="Kim W."/>
        </authorList>
    </citation>
    <scope>NUCLEOTIDE SEQUENCE [LARGE SCALE GENOMIC DNA]</scope>
    <source>
        <strain evidence="18">SNU_AA5</strain>
        <tissue evidence="18">Soma without cirri and trophi</tissue>
    </source>
</reference>
<dbReference type="EMBL" id="VIIS01000658">
    <property type="protein sequence ID" value="KAF0306544.1"/>
    <property type="molecule type" value="Genomic_DNA"/>
</dbReference>
<dbReference type="PROSITE" id="PS00085">
    <property type="entry name" value="CU2_MONOOXYGENASE_2"/>
    <property type="match status" value="1"/>
</dbReference>
<protein>
    <recommendedName>
        <fullName evidence="3">peptidylglycine monooxygenase</fullName>
        <ecNumber evidence="3">1.14.17.3</ecNumber>
    </recommendedName>
</protein>
<evidence type="ECO:0000256" key="9">
    <source>
        <dbReference type="ARBA" id="ARBA00023033"/>
    </source>
</evidence>
<feature type="binding site" evidence="13">
    <location>
        <position position="208"/>
    </location>
    <ligand>
        <name>Cu(2+)</name>
        <dbReference type="ChEBI" id="CHEBI:29036"/>
        <label>1</label>
        <note>catalytic</note>
    </ligand>
</feature>
<evidence type="ECO:0000256" key="10">
    <source>
        <dbReference type="ARBA" id="ARBA00023157"/>
    </source>
</evidence>
<feature type="chain" id="PRO_5025632115" description="peptidylglycine monooxygenase" evidence="15">
    <location>
        <begin position="19"/>
        <end position="356"/>
    </location>
</feature>
<dbReference type="InterPro" id="IPR000323">
    <property type="entry name" value="Cu2_ascorb_mOase_N"/>
</dbReference>
<organism evidence="18 19">
    <name type="scientific">Amphibalanus amphitrite</name>
    <name type="common">Striped barnacle</name>
    <name type="synonym">Balanus amphitrite</name>
    <dbReference type="NCBI Taxonomy" id="1232801"/>
    <lineage>
        <taxon>Eukaryota</taxon>
        <taxon>Metazoa</taxon>
        <taxon>Ecdysozoa</taxon>
        <taxon>Arthropoda</taxon>
        <taxon>Crustacea</taxon>
        <taxon>Multicrustacea</taxon>
        <taxon>Cirripedia</taxon>
        <taxon>Thoracica</taxon>
        <taxon>Thoracicalcarea</taxon>
        <taxon>Balanomorpha</taxon>
        <taxon>Balanoidea</taxon>
        <taxon>Balanidae</taxon>
        <taxon>Amphibalaninae</taxon>
        <taxon>Amphibalanus</taxon>
    </lineage>
</organism>
<feature type="signal peptide" evidence="15">
    <location>
        <begin position="1"/>
        <end position="18"/>
    </location>
</feature>
<feature type="binding site" evidence="13">
    <location>
        <position position="68"/>
    </location>
    <ligand>
        <name>Cu(2+)</name>
        <dbReference type="ChEBI" id="CHEBI:29036"/>
        <label>1</label>
        <note>catalytic</note>
    </ligand>
</feature>
<evidence type="ECO:0000256" key="14">
    <source>
        <dbReference type="PIRSR" id="PIRSR600720-3"/>
    </source>
</evidence>
<keyword evidence="10 14" id="KW-1015">Disulfide bond</keyword>
<keyword evidence="9 18" id="KW-0503">Monooxygenase</keyword>
<dbReference type="EC" id="1.14.17.3" evidence="3"/>
<dbReference type="InterPro" id="IPR008977">
    <property type="entry name" value="PHM/PNGase_F_dom_sf"/>
</dbReference>
<dbReference type="Gene3D" id="2.60.120.230">
    <property type="match status" value="1"/>
</dbReference>
<feature type="disulfide bond" evidence="14">
    <location>
        <begin position="74"/>
        <end position="102"/>
    </location>
</feature>
<keyword evidence="7" id="KW-0560">Oxidoreductase</keyword>
<dbReference type="GO" id="GO:0005576">
    <property type="term" value="C:extracellular region"/>
    <property type="evidence" value="ECO:0007669"/>
    <property type="project" value="UniProtKB-SubCell"/>
</dbReference>
<feature type="binding site" evidence="13">
    <location>
        <position position="143"/>
    </location>
    <ligand>
        <name>Cu(2+)</name>
        <dbReference type="ChEBI" id="CHEBI:29036"/>
        <label>1</label>
        <note>catalytic</note>
    </ligand>
</feature>
<dbReference type="Gene3D" id="2.60.120.310">
    <property type="entry name" value="Copper type II, ascorbate-dependent monooxygenase, N-terminal domain"/>
    <property type="match status" value="1"/>
</dbReference>
<dbReference type="InterPro" id="IPR036939">
    <property type="entry name" value="Cu2_ascorb_mOase_N_sf"/>
</dbReference>
<evidence type="ECO:0000256" key="5">
    <source>
        <dbReference type="ARBA" id="ARBA00022723"/>
    </source>
</evidence>
<feature type="disulfide bond" evidence="14">
    <location>
        <begin position="41"/>
        <end position="86"/>
    </location>
</feature>
<evidence type="ECO:0000259" key="16">
    <source>
        <dbReference type="Pfam" id="PF01082"/>
    </source>
</evidence>
<feature type="binding site" evidence="13">
    <location>
        <position position="67"/>
    </location>
    <ligand>
        <name>Cu(2+)</name>
        <dbReference type="ChEBI" id="CHEBI:29036"/>
        <label>1</label>
        <note>catalytic</note>
    </ligand>
</feature>
<dbReference type="AlphaFoldDB" id="A0A6A4WRY2"/>
<name>A0A6A4WRY2_AMPAM</name>
<evidence type="ECO:0000256" key="13">
    <source>
        <dbReference type="PIRSR" id="PIRSR600720-2"/>
    </source>
</evidence>
<gene>
    <name evidence="18" type="primary">Phm_4</name>
    <name evidence="18" type="ORF">FJT64_002421</name>
</gene>
<dbReference type="Pfam" id="PF01082">
    <property type="entry name" value="Cu2_monooxygen"/>
    <property type="match status" value="1"/>
</dbReference>
<dbReference type="SUPFAM" id="SSF49742">
    <property type="entry name" value="PHM/PNGase F"/>
    <property type="match status" value="2"/>
</dbReference>
<dbReference type="PANTHER" id="PTHR10680">
    <property type="entry name" value="PEPTIDYL-GLYCINE ALPHA-AMIDATING MONOOXYGENASE"/>
    <property type="match status" value="1"/>
</dbReference>
<feature type="binding site" evidence="13">
    <location>
        <position position="210"/>
    </location>
    <ligand>
        <name>Cu(2+)</name>
        <dbReference type="ChEBI" id="CHEBI:29036"/>
        <label>1</label>
        <note>catalytic</note>
    </ligand>
</feature>
<dbReference type="InterPro" id="IPR014784">
    <property type="entry name" value="Cu2_ascorb_mOase-like_C"/>
</dbReference>
<dbReference type="GO" id="GO:0004504">
    <property type="term" value="F:peptidylglycine monooxygenase activity"/>
    <property type="evidence" value="ECO:0007669"/>
    <property type="project" value="UniProtKB-EC"/>
</dbReference>
<dbReference type="OrthoDB" id="10044505at2759"/>
<dbReference type="GO" id="GO:0006518">
    <property type="term" value="P:peptide metabolic process"/>
    <property type="evidence" value="ECO:0007669"/>
    <property type="project" value="InterPro"/>
</dbReference>